<sequence>MQLRNRDGTPVDPVPFGVVVGLAFMALLSFGPLYGQALGLSLEAAIWLSTAVFVVTAAGAFYRQIWTARPELDCEVAAAVRARRVFYLIPILGALLVALSVPLVVG</sequence>
<organism evidence="2 3">
    <name type="scientific">Natrinema thermotolerans</name>
    <dbReference type="NCBI Taxonomy" id="121872"/>
    <lineage>
        <taxon>Archaea</taxon>
        <taxon>Methanobacteriati</taxon>
        <taxon>Methanobacteriota</taxon>
        <taxon>Stenosarchaea group</taxon>
        <taxon>Halobacteria</taxon>
        <taxon>Halobacteriales</taxon>
        <taxon>Natrialbaceae</taxon>
        <taxon>Natrinema</taxon>
    </lineage>
</organism>
<dbReference type="Proteomes" id="UP001224926">
    <property type="component" value="Chromosome"/>
</dbReference>
<feature type="transmembrane region" description="Helical" evidence="1">
    <location>
        <begin position="14"/>
        <end position="34"/>
    </location>
</feature>
<dbReference type="AlphaFoldDB" id="A0AAF0T0C2"/>
<evidence type="ECO:0000256" key="1">
    <source>
        <dbReference type="SAM" id="Phobius"/>
    </source>
</evidence>
<evidence type="ECO:0000313" key="2">
    <source>
        <dbReference type="EMBL" id="WMT06780.1"/>
    </source>
</evidence>
<keyword evidence="1" id="KW-0472">Membrane</keyword>
<dbReference type="RefSeq" id="WP_049966197.1">
    <property type="nucleotide sequence ID" value="NZ_CP101873.1"/>
</dbReference>
<dbReference type="EMBL" id="CP101873">
    <property type="protein sequence ID" value="WMT06780.1"/>
    <property type="molecule type" value="Genomic_DNA"/>
</dbReference>
<name>A0AAF0T0C2_9EURY</name>
<reference evidence="2 3" key="1">
    <citation type="submission" date="2022-07" db="EMBL/GenBank/DDBJ databases">
        <title>Two temperate virus in Haloterrigena jeotgali A29.</title>
        <authorList>
            <person name="Deng X."/>
        </authorList>
    </citation>
    <scope>NUCLEOTIDE SEQUENCE [LARGE SCALE GENOMIC DNA]</scope>
    <source>
        <strain evidence="2 3">A29</strain>
    </source>
</reference>
<feature type="transmembrane region" description="Helical" evidence="1">
    <location>
        <begin position="85"/>
        <end position="105"/>
    </location>
</feature>
<gene>
    <name evidence="2" type="ORF">NP511_15475</name>
</gene>
<keyword evidence="3" id="KW-1185">Reference proteome</keyword>
<proteinExistence type="predicted"/>
<protein>
    <submittedName>
        <fullName evidence="2">Uncharacterized protein</fullName>
    </submittedName>
</protein>
<keyword evidence="1" id="KW-1133">Transmembrane helix</keyword>
<dbReference type="GeneID" id="84215370"/>
<feature type="transmembrane region" description="Helical" evidence="1">
    <location>
        <begin position="46"/>
        <end position="65"/>
    </location>
</feature>
<accession>A0AAF0T0C2</accession>
<dbReference type="GeneID" id="39863037"/>
<evidence type="ECO:0000313" key="3">
    <source>
        <dbReference type="Proteomes" id="UP001224926"/>
    </source>
</evidence>
<keyword evidence="1" id="KW-0812">Transmembrane</keyword>